<dbReference type="RefSeq" id="WP_209736973.1">
    <property type="nucleotide sequence ID" value="NZ_CP072611.1"/>
</dbReference>
<evidence type="ECO:0000256" key="13">
    <source>
        <dbReference type="ARBA" id="ARBA00023316"/>
    </source>
</evidence>
<dbReference type="PANTHER" id="PTHR30474:SF2">
    <property type="entry name" value="PEPTIDOGLYCAN GLYCOSYLTRANSFERASE FTSW-RELATED"/>
    <property type="match status" value="1"/>
</dbReference>
<keyword evidence="3" id="KW-1003">Cell membrane</keyword>
<feature type="transmembrane region" description="Helical" evidence="21">
    <location>
        <begin position="20"/>
        <end position="39"/>
    </location>
</feature>
<proteinExistence type="inferred from homology"/>
<comment type="similarity">
    <text evidence="16">Belongs to the SEDS family. FtsW subfamily.</text>
</comment>
<evidence type="ECO:0000256" key="19">
    <source>
        <dbReference type="ARBA" id="ARBA00044770"/>
    </source>
</evidence>
<dbReference type="EC" id="2.4.99.28" evidence="19"/>
<dbReference type="EMBL" id="JBHUIJ010000008">
    <property type="protein sequence ID" value="MFD2237366.1"/>
    <property type="molecule type" value="Genomic_DNA"/>
</dbReference>
<feature type="transmembrane region" description="Helical" evidence="21">
    <location>
        <begin position="83"/>
        <end position="103"/>
    </location>
</feature>
<feature type="transmembrane region" description="Helical" evidence="21">
    <location>
        <begin position="189"/>
        <end position="211"/>
    </location>
</feature>
<evidence type="ECO:0000256" key="20">
    <source>
        <dbReference type="ARBA" id="ARBA00049902"/>
    </source>
</evidence>
<keyword evidence="8" id="KW-0133">Cell shape</keyword>
<name>A0ABW5CM69_9HYPH</name>
<evidence type="ECO:0000256" key="17">
    <source>
        <dbReference type="ARBA" id="ARBA00041185"/>
    </source>
</evidence>
<evidence type="ECO:0000313" key="23">
    <source>
        <dbReference type="Proteomes" id="UP001597371"/>
    </source>
</evidence>
<evidence type="ECO:0000256" key="3">
    <source>
        <dbReference type="ARBA" id="ARBA00022475"/>
    </source>
</evidence>
<organism evidence="22 23">
    <name type="scientific">Aureimonas populi</name>
    <dbReference type="NCBI Taxonomy" id="1701758"/>
    <lineage>
        <taxon>Bacteria</taxon>
        <taxon>Pseudomonadati</taxon>
        <taxon>Pseudomonadota</taxon>
        <taxon>Alphaproteobacteria</taxon>
        <taxon>Hyphomicrobiales</taxon>
        <taxon>Aurantimonadaceae</taxon>
        <taxon>Aureimonas</taxon>
    </lineage>
</organism>
<evidence type="ECO:0000256" key="15">
    <source>
        <dbReference type="ARBA" id="ARBA00033270"/>
    </source>
</evidence>
<evidence type="ECO:0000256" key="10">
    <source>
        <dbReference type="ARBA" id="ARBA00022989"/>
    </source>
</evidence>
<dbReference type="Proteomes" id="UP001597371">
    <property type="component" value="Unassembled WGS sequence"/>
</dbReference>
<evidence type="ECO:0000256" key="11">
    <source>
        <dbReference type="ARBA" id="ARBA00023136"/>
    </source>
</evidence>
<keyword evidence="10 21" id="KW-1133">Transmembrane helix</keyword>
<evidence type="ECO:0000256" key="14">
    <source>
        <dbReference type="ARBA" id="ARBA00032370"/>
    </source>
</evidence>
<protein>
    <recommendedName>
        <fullName evidence="17">Probable peptidoglycan glycosyltransferase FtsW</fullName>
        <ecNumber evidence="19">2.4.99.28</ecNumber>
    </recommendedName>
    <alternativeName>
        <fullName evidence="18">Cell division protein FtsW</fullName>
    </alternativeName>
    <alternativeName>
        <fullName evidence="15">Cell wall polymerase</fullName>
    </alternativeName>
    <alternativeName>
        <fullName evidence="14">Peptidoglycan polymerase</fullName>
    </alternativeName>
</protein>
<keyword evidence="7 21" id="KW-0812">Transmembrane</keyword>
<evidence type="ECO:0000256" key="16">
    <source>
        <dbReference type="ARBA" id="ARBA00038053"/>
    </source>
</evidence>
<feature type="transmembrane region" description="Helical" evidence="21">
    <location>
        <begin position="59"/>
        <end position="77"/>
    </location>
</feature>
<comment type="subcellular location">
    <subcellularLocation>
        <location evidence="1">Cell membrane</location>
        <topology evidence="1">Multi-pass membrane protein</topology>
    </subcellularLocation>
</comment>
<sequence>MASRAKRGLIADWWWGVDRWFLAAFLFLMVAGLVLSFAASPPVAERIGLEPFHFVRRHAVFLLPSLAVMLGVSLLSAHGVRRLAFFMLAGSLVVMVMALFLGVEVKGARRWMEFGPLTVQPSEFMKPAFAVVCAWLFAERARRPEIPGNLLSLILLITVAALLVAQPDLGQTVLTAGVWGGLFFMAGMPWLWIVVLGGVGTLGLGTAYAAFPHFASRIDRFLTGEGDTFQTDTAREAIMRGGWFGQGPGEGTVKRLLPDSHTDFAYAVIAEEFGIITCMALTAVFCFIVVRGLQVAFEQRDVFSRLAISGLVMLFGMQSIINMAVNLQLMPAKGMTLPFISYGGSSMMAVAVSAGFILALTRKRAENSSQTDRLSERSLAFGGALGYR</sequence>
<evidence type="ECO:0000256" key="1">
    <source>
        <dbReference type="ARBA" id="ARBA00004651"/>
    </source>
</evidence>
<evidence type="ECO:0000256" key="9">
    <source>
        <dbReference type="ARBA" id="ARBA00022984"/>
    </source>
</evidence>
<dbReference type="NCBIfam" id="TIGR02614">
    <property type="entry name" value="ftsW"/>
    <property type="match status" value="1"/>
</dbReference>
<evidence type="ECO:0000256" key="12">
    <source>
        <dbReference type="ARBA" id="ARBA00023306"/>
    </source>
</evidence>
<dbReference type="Pfam" id="PF01098">
    <property type="entry name" value="FTSW_RODA_SPOVE"/>
    <property type="match status" value="1"/>
</dbReference>
<evidence type="ECO:0000256" key="6">
    <source>
        <dbReference type="ARBA" id="ARBA00022679"/>
    </source>
</evidence>
<evidence type="ECO:0000313" key="22">
    <source>
        <dbReference type="EMBL" id="MFD2237366.1"/>
    </source>
</evidence>
<reference evidence="23" key="1">
    <citation type="journal article" date="2019" name="Int. J. Syst. Evol. Microbiol.">
        <title>The Global Catalogue of Microorganisms (GCM) 10K type strain sequencing project: providing services to taxonomists for standard genome sequencing and annotation.</title>
        <authorList>
            <consortium name="The Broad Institute Genomics Platform"/>
            <consortium name="The Broad Institute Genome Sequencing Center for Infectious Disease"/>
            <person name="Wu L."/>
            <person name="Ma J."/>
        </authorList>
    </citation>
    <scope>NUCLEOTIDE SEQUENCE [LARGE SCALE GENOMIC DNA]</scope>
    <source>
        <strain evidence="23">ZS-35-S2</strain>
    </source>
</reference>
<feature type="transmembrane region" description="Helical" evidence="21">
    <location>
        <begin position="150"/>
        <end position="169"/>
    </location>
</feature>
<keyword evidence="6" id="KW-0808">Transferase</keyword>
<keyword evidence="12" id="KW-0131">Cell cycle</keyword>
<dbReference type="InterPro" id="IPR013437">
    <property type="entry name" value="FtsW"/>
</dbReference>
<evidence type="ECO:0000256" key="5">
    <source>
        <dbReference type="ARBA" id="ARBA00022676"/>
    </source>
</evidence>
<dbReference type="InterPro" id="IPR001182">
    <property type="entry name" value="FtsW/RodA"/>
</dbReference>
<comment type="caution">
    <text evidence="22">The sequence shown here is derived from an EMBL/GenBank/DDBJ whole genome shotgun (WGS) entry which is preliminary data.</text>
</comment>
<accession>A0ABW5CM69</accession>
<evidence type="ECO:0000256" key="8">
    <source>
        <dbReference type="ARBA" id="ARBA00022960"/>
    </source>
</evidence>
<comment type="catalytic activity">
    <reaction evidence="20">
        <text>[GlcNAc-(1-&gt;4)-Mur2Ac(oyl-L-Ala-gamma-D-Glu-L-Lys-D-Ala-D-Ala)](n)-di-trans,octa-cis-undecaprenyl diphosphate + beta-D-GlcNAc-(1-&gt;4)-Mur2Ac(oyl-L-Ala-gamma-D-Glu-L-Lys-D-Ala-D-Ala)-di-trans,octa-cis-undecaprenyl diphosphate = [GlcNAc-(1-&gt;4)-Mur2Ac(oyl-L-Ala-gamma-D-Glu-L-Lys-D-Ala-D-Ala)](n+1)-di-trans,octa-cis-undecaprenyl diphosphate + di-trans,octa-cis-undecaprenyl diphosphate + H(+)</text>
        <dbReference type="Rhea" id="RHEA:23708"/>
        <dbReference type="Rhea" id="RHEA-COMP:9602"/>
        <dbReference type="Rhea" id="RHEA-COMP:9603"/>
        <dbReference type="ChEBI" id="CHEBI:15378"/>
        <dbReference type="ChEBI" id="CHEBI:58405"/>
        <dbReference type="ChEBI" id="CHEBI:60033"/>
        <dbReference type="ChEBI" id="CHEBI:78435"/>
        <dbReference type="EC" id="2.4.99.28"/>
    </reaction>
</comment>
<evidence type="ECO:0000256" key="21">
    <source>
        <dbReference type="SAM" id="Phobius"/>
    </source>
</evidence>
<feature type="transmembrane region" description="Helical" evidence="21">
    <location>
        <begin position="264"/>
        <end position="290"/>
    </location>
</feature>
<feature type="transmembrane region" description="Helical" evidence="21">
    <location>
        <begin position="302"/>
        <end position="327"/>
    </location>
</feature>
<keyword evidence="13" id="KW-0961">Cell wall biogenesis/degradation</keyword>
<evidence type="ECO:0000256" key="18">
    <source>
        <dbReference type="ARBA" id="ARBA00041418"/>
    </source>
</evidence>
<gene>
    <name evidence="22" type="primary">ftsW</name>
    <name evidence="22" type="ORF">ACFSKQ_07790</name>
</gene>
<keyword evidence="5" id="KW-0328">Glycosyltransferase</keyword>
<comment type="pathway">
    <text evidence="2">Cell wall biogenesis; peptidoglycan biosynthesis.</text>
</comment>
<dbReference type="PANTHER" id="PTHR30474">
    <property type="entry name" value="CELL CYCLE PROTEIN"/>
    <property type="match status" value="1"/>
</dbReference>
<evidence type="ECO:0000256" key="4">
    <source>
        <dbReference type="ARBA" id="ARBA00022618"/>
    </source>
</evidence>
<evidence type="ECO:0000256" key="2">
    <source>
        <dbReference type="ARBA" id="ARBA00004752"/>
    </source>
</evidence>
<evidence type="ECO:0000256" key="7">
    <source>
        <dbReference type="ARBA" id="ARBA00022692"/>
    </source>
</evidence>
<keyword evidence="9" id="KW-0573">Peptidoglycan synthesis</keyword>
<keyword evidence="23" id="KW-1185">Reference proteome</keyword>
<feature type="transmembrane region" description="Helical" evidence="21">
    <location>
        <begin position="339"/>
        <end position="360"/>
    </location>
</feature>
<keyword evidence="11 21" id="KW-0472">Membrane</keyword>
<keyword evidence="4" id="KW-0132">Cell division</keyword>